<dbReference type="InterPro" id="IPR036913">
    <property type="entry name" value="YegP-like_sf"/>
</dbReference>
<keyword evidence="4" id="KW-1185">Reference proteome</keyword>
<proteinExistence type="inferred from homology"/>
<comment type="similarity">
    <text evidence="1">Belongs to the UPF0339 family. Duplicated subfamily.</text>
</comment>
<dbReference type="SUPFAM" id="SSF160113">
    <property type="entry name" value="YegP-like"/>
    <property type="match status" value="2"/>
</dbReference>
<dbReference type="PANTHER" id="PTHR40606:SF1">
    <property type="entry name" value="UPF0339 PROTEIN YEGP"/>
    <property type="match status" value="1"/>
</dbReference>
<accession>A0A845UX74</accession>
<feature type="domain" description="DUF1508" evidence="2">
    <location>
        <begin position="64"/>
        <end position="108"/>
    </location>
</feature>
<dbReference type="PANTHER" id="PTHR40606">
    <property type="match status" value="1"/>
</dbReference>
<reference evidence="3 4" key="1">
    <citation type="submission" date="2020-02" db="EMBL/GenBank/DDBJ databases">
        <authorList>
            <person name="Zhang X.-Y."/>
        </authorList>
    </citation>
    <scope>NUCLEOTIDE SEQUENCE [LARGE SCALE GENOMIC DNA]</scope>
    <source>
        <strain evidence="3 4">C33</strain>
    </source>
</reference>
<dbReference type="Pfam" id="PF07411">
    <property type="entry name" value="DUF1508"/>
    <property type="match status" value="2"/>
</dbReference>
<evidence type="ECO:0000256" key="1">
    <source>
        <dbReference type="ARBA" id="ARBA00007576"/>
    </source>
</evidence>
<dbReference type="RefSeq" id="WP_164210680.1">
    <property type="nucleotide sequence ID" value="NZ_JAAGSC010000039.1"/>
</dbReference>
<name>A0A845UX74_9GAMM</name>
<dbReference type="AlphaFoldDB" id="A0A845UX74"/>
<comment type="caution">
    <text evidence="3">The sequence shown here is derived from an EMBL/GenBank/DDBJ whole genome shotgun (WGS) entry which is preliminary data.</text>
</comment>
<feature type="domain" description="DUF1508" evidence="2">
    <location>
        <begin position="10"/>
        <end position="56"/>
    </location>
</feature>
<protein>
    <submittedName>
        <fullName evidence="3">YegP family protein</fullName>
    </submittedName>
</protein>
<dbReference type="InterPro" id="IPR051141">
    <property type="entry name" value="UPF0339_domain"/>
</dbReference>
<dbReference type="EMBL" id="JAAGSC010000039">
    <property type="protein sequence ID" value="NDY95278.1"/>
    <property type="molecule type" value="Genomic_DNA"/>
</dbReference>
<dbReference type="InterPro" id="IPR010879">
    <property type="entry name" value="DUF1508"/>
</dbReference>
<dbReference type="Gene3D" id="2.30.29.80">
    <property type="match status" value="1"/>
</dbReference>
<organism evidence="3 4">
    <name type="scientific">Wenzhouxiangella limi</name>
    <dbReference type="NCBI Taxonomy" id="2707351"/>
    <lineage>
        <taxon>Bacteria</taxon>
        <taxon>Pseudomonadati</taxon>
        <taxon>Pseudomonadota</taxon>
        <taxon>Gammaproteobacteria</taxon>
        <taxon>Chromatiales</taxon>
        <taxon>Wenzhouxiangellaceae</taxon>
        <taxon>Wenzhouxiangella</taxon>
    </lineage>
</organism>
<evidence type="ECO:0000313" key="4">
    <source>
        <dbReference type="Proteomes" id="UP000484885"/>
    </source>
</evidence>
<dbReference type="Proteomes" id="UP000484885">
    <property type="component" value="Unassembled WGS sequence"/>
</dbReference>
<sequence>MAGKFEIYKDKAGEFRFRLKAGNGQNILGSEGYGQKASCLNGIESVKKNSQNPDRFECNQTATGKWTFRLKASNGQVIGTSQTYASESGCRNGMKSVATQSADASVDDQT</sequence>
<gene>
    <name evidence="3" type="ORF">G3I74_06000</name>
</gene>
<evidence type="ECO:0000259" key="2">
    <source>
        <dbReference type="Pfam" id="PF07411"/>
    </source>
</evidence>
<evidence type="ECO:0000313" key="3">
    <source>
        <dbReference type="EMBL" id="NDY95278.1"/>
    </source>
</evidence>